<dbReference type="Pfam" id="PF22113">
    <property type="entry name" value="Mtrc-MtrF_II-IV_dom"/>
    <property type="match status" value="1"/>
</dbReference>
<evidence type="ECO:0000313" key="3">
    <source>
        <dbReference type="Proteomes" id="UP000245125"/>
    </source>
</evidence>
<protein>
    <submittedName>
        <fullName evidence="2">Cytochrome c</fullName>
    </submittedName>
</protein>
<dbReference type="SUPFAM" id="SSF48695">
    <property type="entry name" value="Multiheme cytochromes"/>
    <property type="match status" value="1"/>
</dbReference>
<dbReference type="InterPro" id="IPR036280">
    <property type="entry name" value="Multihaem_cyt_sf"/>
</dbReference>
<dbReference type="EMBL" id="OUUY01000092">
    <property type="protein sequence ID" value="SPQ01155.1"/>
    <property type="molecule type" value="Genomic_DNA"/>
</dbReference>
<feature type="domain" description="Outer membrane cytochrome MtrC/MtrF-like" evidence="1">
    <location>
        <begin position="77"/>
        <end position="211"/>
    </location>
</feature>
<dbReference type="Gene3D" id="3.90.10.10">
    <property type="entry name" value="Cytochrome C3"/>
    <property type="match status" value="1"/>
</dbReference>
<gene>
    <name evidence="2" type="ORF">NBG4_450002</name>
</gene>
<evidence type="ECO:0000313" key="2">
    <source>
        <dbReference type="EMBL" id="SPQ01155.1"/>
    </source>
</evidence>
<name>A0A2U3QIG2_9BACT</name>
<keyword evidence="3" id="KW-1185">Reference proteome</keyword>
<reference evidence="3" key="1">
    <citation type="submission" date="2018-03" db="EMBL/GenBank/DDBJ databases">
        <authorList>
            <person name="Zecchin S."/>
        </authorList>
    </citation>
    <scope>NUCLEOTIDE SEQUENCE [LARGE SCALE GENOMIC DNA]</scope>
</reference>
<dbReference type="Proteomes" id="UP000245125">
    <property type="component" value="Unassembled WGS sequence"/>
</dbReference>
<dbReference type="OrthoDB" id="9788951at2"/>
<dbReference type="AlphaFoldDB" id="A0A2U3QIG2"/>
<sequence length="258" mass="29145">MLKKIILLIVLFVVLGSVAWAITYHTDYATGMAIKYCNDCHISNNVAPNHLSFWVKEHRLSAEKHPNNCKDCHQQSFCFDCHNGGGLDADMHSSTFGPDYMPKSHRSDFREIHPIKAREDERSCYRCHDAKRFCAECHSKFSSDALTSDSHRRQFRDIPLSSVGPNHASFTPADCKNCHVNGALPKHEWSLSHAREARRNLASCQTCHPDGDVCMKCHNAQQGLKVNPHPRNWGSVKGRFSRASDNRTCLKCHAPGTF</sequence>
<proteinExistence type="predicted"/>
<organism evidence="2 3">
    <name type="scientific">Candidatus Sulfobium mesophilum</name>
    <dbReference type="NCBI Taxonomy" id="2016548"/>
    <lineage>
        <taxon>Bacteria</taxon>
        <taxon>Pseudomonadati</taxon>
        <taxon>Nitrospirota</taxon>
        <taxon>Nitrospiria</taxon>
        <taxon>Nitrospirales</taxon>
        <taxon>Nitrospiraceae</taxon>
        <taxon>Candidatus Sulfobium</taxon>
    </lineage>
</organism>
<dbReference type="InterPro" id="IPR054337">
    <property type="entry name" value="Mtrc-MtrF-like_dom_II/IV"/>
</dbReference>
<evidence type="ECO:0000259" key="1">
    <source>
        <dbReference type="Pfam" id="PF22113"/>
    </source>
</evidence>
<accession>A0A2U3QIG2</accession>